<dbReference type="InterPro" id="IPR050637">
    <property type="entry name" value="NLRP_innate_immun_reg"/>
</dbReference>
<dbReference type="Pfam" id="PF05729">
    <property type="entry name" value="NACHT"/>
    <property type="match status" value="1"/>
</dbReference>
<evidence type="ECO:0000256" key="15">
    <source>
        <dbReference type="ARBA" id="ARBA00022741"/>
    </source>
</evidence>
<keyword evidence="11" id="KW-0964">Secreted</keyword>
<evidence type="ECO:0000256" key="25">
    <source>
        <dbReference type="ARBA" id="ARBA00023159"/>
    </source>
</evidence>
<dbReference type="Pfam" id="PF02758">
    <property type="entry name" value="PYRIN"/>
    <property type="match status" value="1"/>
</dbReference>
<dbReference type="SUPFAM" id="SSF52540">
    <property type="entry name" value="P-loop containing nucleoside triphosphate hydrolases"/>
    <property type="match status" value="1"/>
</dbReference>
<evidence type="ECO:0000256" key="33">
    <source>
        <dbReference type="ARBA" id="ARBA00045987"/>
    </source>
</evidence>
<gene>
    <name evidence="38" type="primary">LOC110080499</name>
</gene>
<keyword evidence="19" id="KW-0391">Immunity</keyword>
<dbReference type="InterPro" id="IPR041267">
    <property type="entry name" value="NLRP_HD2"/>
</dbReference>
<evidence type="ECO:0000313" key="37">
    <source>
        <dbReference type="Proteomes" id="UP001652642"/>
    </source>
</evidence>
<evidence type="ECO:0000256" key="21">
    <source>
        <dbReference type="ARBA" id="ARBA00023034"/>
    </source>
</evidence>
<dbReference type="CDD" id="cd08321">
    <property type="entry name" value="Pyrin_ASC-like"/>
    <property type="match status" value="1"/>
</dbReference>
<evidence type="ECO:0000256" key="2">
    <source>
        <dbReference type="ARBA" id="ARBA00004123"/>
    </source>
</evidence>
<dbReference type="GeneID" id="110080499"/>
<evidence type="ECO:0000313" key="38">
    <source>
        <dbReference type="RefSeq" id="XP_072849125.1"/>
    </source>
</evidence>
<dbReference type="Gene3D" id="3.80.10.10">
    <property type="entry name" value="Ribonuclease Inhibitor"/>
    <property type="match status" value="1"/>
</dbReference>
<evidence type="ECO:0000256" key="27">
    <source>
        <dbReference type="ARBA" id="ARBA00023198"/>
    </source>
</evidence>
<evidence type="ECO:0000259" key="36">
    <source>
        <dbReference type="PROSITE" id="PS50837"/>
    </source>
</evidence>
<dbReference type="PROSITE" id="PS50837">
    <property type="entry name" value="NACHT"/>
    <property type="match status" value="1"/>
</dbReference>
<keyword evidence="23" id="KW-0472">Membrane</keyword>
<dbReference type="SMART" id="SM01288">
    <property type="entry name" value="FISNA"/>
    <property type="match status" value="1"/>
</dbReference>
<evidence type="ECO:0000256" key="8">
    <source>
        <dbReference type="ARBA" id="ARBA00008665"/>
    </source>
</evidence>
<evidence type="ECO:0000256" key="17">
    <source>
        <dbReference type="ARBA" id="ARBA00022840"/>
    </source>
</evidence>
<dbReference type="InterPro" id="IPR001611">
    <property type="entry name" value="Leu-rich_rpt"/>
</dbReference>
<evidence type="ECO:0000256" key="9">
    <source>
        <dbReference type="ARBA" id="ARBA00022490"/>
    </source>
</evidence>
<keyword evidence="28" id="KW-0206">Cytoskeleton</keyword>
<feature type="domain" description="NACHT" evidence="36">
    <location>
        <begin position="183"/>
        <end position="384"/>
    </location>
</feature>
<evidence type="ECO:0000256" key="29">
    <source>
        <dbReference type="ARBA" id="ARBA00023233"/>
    </source>
</evidence>
<accession>A0ABM5FUQ3</accession>
<keyword evidence="9" id="KW-0963">Cytoplasm</keyword>
<keyword evidence="13" id="KW-0399">Innate immunity</keyword>
<dbReference type="InterPro" id="IPR003593">
    <property type="entry name" value="AAA+_ATPase"/>
</dbReference>
<dbReference type="PROSITE" id="PS50824">
    <property type="entry name" value="DAPIN"/>
    <property type="match status" value="1"/>
</dbReference>
<dbReference type="Gene3D" id="3.40.50.300">
    <property type="entry name" value="P-loop containing nucleotide triphosphate hydrolases"/>
    <property type="match status" value="1"/>
</dbReference>
<dbReference type="InterPro" id="IPR029495">
    <property type="entry name" value="NACHT-assoc"/>
</dbReference>
<keyword evidence="16" id="KW-0256">Endoplasmic reticulum</keyword>
<keyword evidence="26" id="KW-0804">Transcription</keyword>
<evidence type="ECO:0000256" key="3">
    <source>
        <dbReference type="ARBA" id="ARBA00004173"/>
    </source>
</evidence>
<evidence type="ECO:0000256" key="24">
    <source>
        <dbReference type="ARBA" id="ARBA00023139"/>
    </source>
</evidence>
<organism evidence="37 38">
    <name type="scientific">Pogona vitticeps</name>
    <name type="common">central bearded dragon</name>
    <dbReference type="NCBI Taxonomy" id="103695"/>
    <lineage>
        <taxon>Eukaryota</taxon>
        <taxon>Metazoa</taxon>
        <taxon>Chordata</taxon>
        <taxon>Craniata</taxon>
        <taxon>Vertebrata</taxon>
        <taxon>Euteleostomi</taxon>
        <taxon>Lepidosauria</taxon>
        <taxon>Squamata</taxon>
        <taxon>Bifurcata</taxon>
        <taxon>Unidentata</taxon>
        <taxon>Episquamata</taxon>
        <taxon>Toxicofera</taxon>
        <taxon>Iguania</taxon>
        <taxon>Acrodonta</taxon>
        <taxon>Agamidae</taxon>
        <taxon>Amphibolurinae</taxon>
        <taxon>Pogona</taxon>
    </lineage>
</organism>
<dbReference type="InterPro" id="IPR007111">
    <property type="entry name" value="NACHT_NTPase"/>
</dbReference>
<evidence type="ECO:0000256" key="19">
    <source>
        <dbReference type="ARBA" id="ARBA00022859"/>
    </source>
</evidence>
<comment type="similarity">
    <text evidence="8">Belongs to the NLRP family.</text>
</comment>
<dbReference type="InterPro" id="IPR011029">
    <property type="entry name" value="DEATH-like_dom_sf"/>
</dbReference>
<dbReference type="RefSeq" id="XP_072849125.1">
    <property type="nucleotide sequence ID" value="XM_072993024.1"/>
</dbReference>
<keyword evidence="22" id="KW-0496">Mitochondrion</keyword>
<keyword evidence="10" id="KW-1017">Isopeptide bond</keyword>
<keyword evidence="18" id="KW-0832">Ubl conjugation</keyword>
<protein>
    <recommendedName>
        <fullName evidence="32">NACHT, LRR and PYD domains-containing protein 3</fullName>
    </recommendedName>
</protein>
<evidence type="ECO:0000256" key="28">
    <source>
        <dbReference type="ARBA" id="ARBA00023212"/>
    </source>
</evidence>
<keyword evidence="21" id="KW-0333">Golgi apparatus</keyword>
<evidence type="ECO:0000259" key="35">
    <source>
        <dbReference type="PROSITE" id="PS50824"/>
    </source>
</evidence>
<dbReference type="InterPro" id="IPR032675">
    <property type="entry name" value="LRR_dom_sf"/>
</dbReference>
<keyword evidence="15" id="KW-0547">Nucleotide-binding</keyword>
<evidence type="ECO:0000256" key="20">
    <source>
        <dbReference type="ARBA" id="ARBA00023015"/>
    </source>
</evidence>
<keyword evidence="31" id="KW-0449">Lipoprotein</keyword>
<evidence type="ECO:0000256" key="30">
    <source>
        <dbReference type="ARBA" id="ARBA00023242"/>
    </source>
</evidence>
<proteinExistence type="inferred from homology"/>
<reference evidence="37" key="1">
    <citation type="submission" date="2025-05" db="UniProtKB">
        <authorList>
            <consortium name="RefSeq"/>
        </authorList>
    </citation>
    <scope>NUCLEOTIDE SEQUENCE [LARGE SCALE GENOMIC DNA]</scope>
</reference>
<keyword evidence="37" id="KW-1185">Reference proteome</keyword>
<evidence type="ECO:0000256" key="5">
    <source>
        <dbReference type="ARBA" id="ARBA00004267"/>
    </source>
</evidence>
<keyword evidence="25" id="KW-0010">Activator</keyword>
<evidence type="ECO:0000256" key="11">
    <source>
        <dbReference type="ARBA" id="ARBA00022525"/>
    </source>
</evidence>
<evidence type="ECO:0000256" key="26">
    <source>
        <dbReference type="ARBA" id="ARBA00023163"/>
    </source>
</evidence>
<dbReference type="SMART" id="SM00382">
    <property type="entry name" value="AAA"/>
    <property type="match status" value="1"/>
</dbReference>
<evidence type="ECO:0000256" key="6">
    <source>
        <dbReference type="ARBA" id="ARBA00004394"/>
    </source>
</evidence>
<evidence type="ECO:0000256" key="23">
    <source>
        <dbReference type="ARBA" id="ARBA00023136"/>
    </source>
</evidence>
<dbReference type="PANTHER" id="PTHR45690">
    <property type="entry name" value="NACHT, LRR AND PYD DOMAINS-CONTAINING PROTEIN 12"/>
    <property type="match status" value="1"/>
</dbReference>
<reference evidence="38" key="2">
    <citation type="submission" date="2025-08" db="UniProtKB">
        <authorList>
            <consortium name="RefSeq"/>
        </authorList>
    </citation>
    <scope>IDENTIFICATION</scope>
</reference>
<dbReference type="InterPro" id="IPR004020">
    <property type="entry name" value="DAPIN"/>
</dbReference>
<feature type="domain" description="Pyrin" evidence="35">
    <location>
        <begin position="4"/>
        <end position="94"/>
    </location>
</feature>
<evidence type="ECO:0000256" key="16">
    <source>
        <dbReference type="ARBA" id="ARBA00022824"/>
    </source>
</evidence>
<keyword evidence="24" id="KW-0564">Palmitate</keyword>
<keyword evidence="14" id="KW-0677">Repeat</keyword>
<keyword evidence="12" id="KW-0597">Phosphoprotein</keyword>
<evidence type="ECO:0000256" key="4">
    <source>
        <dbReference type="ARBA" id="ARBA00004240"/>
    </source>
</evidence>
<dbReference type="SUPFAM" id="SSF52047">
    <property type="entry name" value="RNI-like"/>
    <property type="match status" value="1"/>
</dbReference>
<evidence type="ECO:0000256" key="1">
    <source>
        <dbReference type="ARBA" id="ARBA00004110"/>
    </source>
</evidence>
<dbReference type="SMART" id="SM00368">
    <property type="entry name" value="LRR_RI"/>
    <property type="match status" value="6"/>
</dbReference>
<evidence type="ECO:0000256" key="31">
    <source>
        <dbReference type="ARBA" id="ARBA00023288"/>
    </source>
</evidence>
<evidence type="ECO:0000256" key="14">
    <source>
        <dbReference type="ARBA" id="ARBA00022737"/>
    </source>
</evidence>
<dbReference type="SMART" id="SM01289">
    <property type="entry name" value="PYRIN"/>
    <property type="match status" value="1"/>
</dbReference>
<keyword evidence="30" id="KW-0539">Nucleus</keyword>
<evidence type="ECO:0000256" key="13">
    <source>
        <dbReference type="ARBA" id="ARBA00022588"/>
    </source>
</evidence>
<sequence>MADMEESIEDALLFALDDLQEENFKRFKYKLGFLKWEGKAHIPRGKLEDANTMDTVQLLVEAYGMEGAREVAIHVLKEINLRDSATRLQTWKYNDCKKNYKRHLRETFWPILELGSNDGSTVGLPQRYTELLLVRNPQRPETAHELLAAEKKHRKMEADREGGCQKLGLEDLFDSAAKKKSSRTVILVGPAGVGKTTAMRKLMLDWASGQFWQTKFEYAFYLSCRALNVDSAKAVSLVDLMLSGCPPGTLLAEDILMNQDSLLLILDGFDELKHQDLPSGTQSASNPHEKQAAASLVTGLLRKKLLPPCHLIVTTRPVALGSLLPCLRSPQFVEVLGFQPAQREEYFHRFFQNKEEATRAFELVRINETLYRVCFLPVVCWVICSVLSGGLQKQPLKDIPEMATFTDVYVGLLDFLGCPSRLSDLKGLCGLAKDGVLRQTMVYNEEELKAHGLEPFSASRRLLSQDVHLPGICQFIHLGFQEFFAALSYLLDSDREAGTSSKDLKEVFGTKKAHSCNDRMLVRFLFGLSNTKRQSILQKTWGYPLTSRMRLCQEFLSWVEQEAKRQALRSGEPLLELCHCLYEMHDSQFAQSVMGHICNLDLRDHLLTKLDLAALSFGLSASDSLRSLRLSGCELGLKELEQLSPGLLKSSEIQLNRCGLTAVVCRELVSIVVNNLNLTHLNLGENPLEDSSIIHLCDRLIGPSGKLQSLRLHHCNLTAASCEALALASKEHLTELDLRGNPLGDEGVGKLCEGLKRGQSQLQRLTLHLCSLTAAACKDLASVLETSDSLQDLGLGDNRLGDEGVRQLCAALRKPHCKLQKFSVSMRGLNQNTRRKLESVLTKHPQMSLISYYPPDFPAFPSHEEYMKVNMFLITTEMPET</sequence>
<evidence type="ECO:0000256" key="12">
    <source>
        <dbReference type="ARBA" id="ARBA00022553"/>
    </source>
</evidence>
<keyword evidence="29" id="KW-1271">Inflammasome</keyword>
<evidence type="ECO:0000256" key="34">
    <source>
        <dbReference type="ARBA" id="ARBA00048778"/>
    </source>
</evidence>
<keyword evidence="27" id="KW-0395">Inflammatory response</keyword>
<dbReference type="PANTHER" id="PTHR45690:SF19">
    <property type="entry name" value="NACHT, LRR AND PYD DOMAINS-CONTAINING PROTEIN 3"/>
    <property type="match status" value="1"/>
</dbReference>
<evidence type="ECO:0000256" key="32">
    <source>
        <dbReference type="ARBA" id="ARBA00040040"/>
    </source>
</evidence>
<keyword evidence="17" id="KW-0067">ATP-binding</keyword>
<dbReference type="Gene3D" id="1.10.533.10">
    <property type="entry name" value="Death Domain, Fas"/>
    <property type="match status" value="1"/>
</dbReference>
<dbReference type="Pfam" id="PF17776">
    <property type="entry name" value="NLRC4_HD2"/>
    <property type="match status" value="1"/>
</dbReference>
<keyword evidence="20" id="KW-0805">Transcription regulation</keyword>
<evidence type="ECO:0000256" key="7">
    <source>
        <dbReference type="ARBA" id="ARBA00004613"/>
    </source>
</evidence>
<evidence type="ECO:0000256" key="22">
    <source>
        <dbReference type="ARBA" id="ARBA00023128"/>
    </source>
</evidence>
<dbReference type="Pfam" id="PF13516">
    <property type="entry name" value="LRR_6"/>
    <property type="match status" value="3"/>
</dbReference>
<comment type="subcellular location">
    <subcellularLocation>
        <location evidence="5">Cytoplasm</location>
        <location evidence="5">Cytoskeleton</location>
        <location evidence="5">Microtubule organizing center</location>
    </subcellularLocation>
    <subcellularLocation>
        <location evidence="4">Endoplasmic reticulum</location>
    </subcellularLocation>
    <subcellularLocation>
        <location evidence="6">Golgi apparatus membrane</location>
    </subcellularLocation>
    <subcellularLocation>
        <location evidence="1">Inflammasome</location>
    </subcellularLocation>
    <subcellularLocation>
        <location evidence="3">Mitochondrion</location>
    </subcellularLocation>
    <subcellularLocation>
        <location evidence="2">Nucleus</location>
    </subcellularLocation>
    <subcellularLocation>
        <location evidence="7">Secreted</location>
    </subcellularLocation>
</comment>
<evidence type="ECO:0000256" key="10">
    <source>
        <dbReference type="ARBA" id="ARBA00022499"/>
    </source>
</evidence>
<dbReference type="Proteomes" id="UP001652642">
    <property type="component" value="Chromosome 2"/>
</dbReference>
<comment type="function">
    <text evidence="33">Independently of inflammasome activation, regulates the differentiation of T helper 2 (Th2) cells and has a role in Th2 cell-dependent asthma and tumor growth. During Th2 differentiation, required for optimal IRF4 binding to IL4 promoter and for IRF4-dependent IL4 transcription. Binds to the consensus DNA sequence 5'-GRRGGNRGAG-3'. May also participate in the transcription of IL5, IL13, GATA3, CCR3, CCR4 and MAF.</text>
</comment>
<evidence type="ECO:0000256" key="18">
    <source>
        <dbReference type="ARBA" id="ARBA00022843"/>
    </source>
</evidence>
<dbReference type="SUPFAM" id="SSF47986">
    <property type="entry name" value="DEATH domain"/>
    <property type="match status" value="1"/>
</dbReference>
<name>A0ABM5FUQ3_9SAUR</name>
<dbReference type="InterPro" id="IPR027417">
    <property type="entry name" value="P-loop_NTPase"/>
</dbReference>
<comment type="catalytic activity">
    <reaction evidence="34">
        <text>ATP + H2O = ADP + phosphate + H(+)</text>
        <dbReference type="Rhea" id="RHEA:13065"/>
        <dbReference type="ChEBI" id="CHEBI:15377"/>
        <dbReference type="ChEBI" id="CHEBI:15378"/>
        <dbReference type="ChEBI" id="CHEBI:30616"/>
        <dbReference type="ChEBI" id="CHEBI:43474"/>
        <dbReference type="ChEBI" id="CHEBI:456216"/>
    </reaction>
    <physiologicalReaction direction="left-to-right" evidence="34">
        <dbReference type="Rhea" id="RHEA:13066"/>
    </physiologicalReaction>
</comment>